<keyword evidence="4" id="KW-1133">Transmembrane helix</keyword>
<accession>A9KNH8</accession>
<dbReference type="STRING" id="357809.Cphy_2734"/>
<feature type="transmembrane region" description="Helical" evidence="4">
    <location>
        <begin position="316"/>
        <end position="334"/>
    </location>
</feature>
<sequence precursor="true">MKIKLTKNNTNKNTRFLIRFVTSYSILLIIVLIMGMFLYQYGITDATNNLHKQNKAVLDNSVSDMDNSLKLMQALSTQIANDPNIRKVLQYDSRSMDFYHDAKEAMNFLTDFIPLGKTLPLDEYYIYLPKLDYLMSSSMLTDTWYYYKHYKAYKEASYDDWKTMLSSYNNVFQFLPNENYIENDITPYIYKTPVQTALSINKPLGIVCFEINRNKLNGLFSNLDFFRSGFLYVTDTDNNEVFHITSDHSPELTEDLLNNIITSMDENPNQEYKELTLGKDSVVVTTSISHENQWRYYLVQPADLVFHDLGTYQNTYVFIIILTLLFCLIMIFILSKRNVKPIIAINSELQDSLNEKSNLKQELEEQRPIIYNSYMARIMKGLISNQEEYDKISEFLDLKIGDYRYSVLYACLYQDQLEVYVEEQTNNTDAGWNQKLYKDLIRKYFYQYFGDDILIYESEVNAFAIMLPSPMDQPIEESIADVESTFLELHNSLMEDHSIWIYGGLGNRNSYAPYLWKSYQQAIQAASYVREGNVFQSYRDIKRDKTSYYYPFEMAQQLLNFITSGNTKQVQEIFHLIRWENFECRSLPITVVKWLLSDIRNTLLKVRFQISVSDTNHDAIESIDLSLQENKSISILEDIALNLCSLFEPKADGNKLIHTIKEYIKENYKDSSLSLKKISDEFNISESYFSYLFKAETKQNFSEYLELIRMTQAMNLLKTTDINVSDLYLETGYNNANSFRRAFKKVHGVAPKTIRDTMSSHNDE</sequence>
<dbReference type="OrthoDB" id="368621at2"/>
<dbReference type="InterPro" id="IPR009057">
    <property type="entry name" value="Homeodomain-like_sf"/>
</dbReference>
<name>A9KNH8_LACP7</name>
<keyword evidence="1" id="KW-0805">Transcription regulation</keyword>
<dbReference type="InterPro" id="IPR018060">
    <property type="entry name" value="HTH_AraC"/>
</dbReference>
<dbReference type="EMBL" id="CP000885">
    <property type="protein sequence ID" value="ABX43095.1"/>
    <property type="molecule type" value="Genomic_DNA"/>
</dbReference>
<keyword evidence="2" id="KW-0238">DNA-binding</keyword>
<dbReference type="SMART" id="SM00342">
    <property type="entry name" value="HTH_ARAC"/>
    <property type="match status" value="1"/>
</dbReference>
<proteinExistence type="predicted"/>
<dbReference type="PROSITE" id="PS01124">
    <property type="entry name" value="HTH_ARAC_FAMILY_2"/>
    <property type="match status" value="1"/>
</dbReference>
<keyword evidence="4" id="KW-0472">Membrane</keyword>
<dbReference type="GO" id="GO:0043565">
    <property type="term" value="F:sequence-specific DNA binding"/>
    <property type="evidence" value="ECO:0007669"/>
    <property type="project" value="InterPro"/>
</dbReference>
<dbReference type="RefSeq" id="WP_012200746.1">
    <property type="nucleotide sequence ID" value="NC_010001.1"/>
</dbReference>
<dbReference type="Proteomes" id="UP000000370">
    <property type="component" value="Chromosome"/>
</dbReference>
<feature type="domain" description="HTH araC/xylS-type" evidence="5">
    <location>
        <begin position="658"/>
        <end position="757"/>
    </location>
</feature>
<keyword evidence="3" id="KW-0804">Transcription</keyword>
<organism evidence="6 7">
    <name type="scientific">Lachnoclostridium phytofermentans (strain ATCC 700394 / DSM 18823 / ISDg)</name>
    <name type="common">Clostridium phytofermentans</name>
    <dbReference type="NCBI Taxonomy" id="357809"/>
    <lineage>
        <taxon>Bacteria</taxon>
        <taxon>Bacillati</taxon>
        <taxon>Bacillota</taxon>
        <taxon>Clostridia</taxon>
        <taxon>Lachnospirales</taxon>
        <taxon>Lachnospiraceae</taxon>
    </lineage>
</organism>
<evidence type="ECO:0000256" key="3">
    <source>
        <dbReference type="ARBA" id="ARBA00023163"/>
    </source>
</evidence>
<dbReference type="PANTHER" id="PTHR43280">
    <property type="entry name" value="ARAC-FAMILY TRANSCRIPTIONAL REGULATOR"/>
    <property type="match status" value="1"/>
</dbReference>
<dbReference type="GO" id="GO:0003700">
    <property type="term" value="F:DNA-binding transcription factor activity"/>
    <property type="evidence" value="ECO:0007669"/>
    <property type="project" value="InterPro"/>
</dbReference>
<dbReference type="SUPFAM" id="SSF46689">
    <property type="entry name" value="Homeodomain-like"/>
    <property type="match status" value="2"/>
</dbReference>
<feature type="transmembrane region" description="Helical" evidence="4">
    <location>
        <begin position="21"/>
        <end position="42"/>
    </location>
</feature>
<gene>
    <name evidence="6" type="ordered locus">Cphy_2734</name>
</gene>
<dbReference type="KEGG" id="cpy:Cphy_2734"/>
<evidence type="ECO:0000256" key="4">
    <source>
        <dbReference type="SAM" id="Phobius"/>
    </source>
</evidence>
<dbReference type="Gene3D" id="3.30.450.20">
    <property type="entry name" value="PAS domain"/>
    <property type="match status" value="1"/>
</dbReference>
<dbReference type="Gene3D" id="1.10.10.60">
    <property type="entry name" value="Homeodomain-like"/>
    <property type="match status" value="2"/>
</dbReference>
<keyword evidence="4" id="KW-0812">Transmembrane</keyword>
<evidence type="ECO:0000313" key="7">
    <source>
        <dbReference type="Proteomes" id="UP000000370"/>
    </source>
</evidence>
<dbReference type="eggNOG" id="COG2207">
    <property type="taxonomic scope" value="Bacteria"/>
</dbReference>
<keyword evidence="7" id="KW-1185">Reference proteome</keyword>
<evidence type="ECO:0000259" key="5">
    <source>
        <dbReference type="PROSITE" id="PS01124"/>
    </source>
</evidence>
<dbReference type="PANTHER" id="PTHR43280:SF2">
    <property type="entry name" value="HTH-TYPE TRANSCRIPTIONAL REGULATOR EXSA"/>
    <property type="match status" value="1"/>
</dbReference>
<evidence type="ECO:0000256" key="2">
    <source>
        <dbReference type="ARBA" id="ARBA00023125"/>
    </source>
</evidence>
<dbReference type="HOGENOM" id="CLU_383963_0_0_9"/>
<dbReference type="AlphaFoldDB" id="A9KNH8"/>
<protein>
    <submittedName>
        <fullName evidence="6">Transcriptional regulator, AraC family</fullName>
    </submittedName>
</protein>
<evidence type="ECO:0000256" key="1">
    <source>
        <dbReference type="ARBA" id="ARBA00023015"/>
    </source>
</evidence>
<reference evidence="7" key="1">
    <citation type="submission" date="2007-11" db="EMBL/GenBank/DDBJ databases">
        <title>Complete genome sequence of Clostridium phytofermentans ISDg.</title>
        <authorList>
            <person name="Leschine S.B."/>
            <person name="Warnick T.A."/>
            <person name="Blanchard J.L."/>
            <person name="Schnell D.J."/>
            <person name="Petit E.L."/>
            <person name="LaTouf W.G."/>
            <person name="Copeland A."/>
            <person name="Lucas S."/>
            <person name="Lapidus A."/>
            <person name="Barry K."/>
            <person name="Glavina del Rio T."/>
            <person name="Dalin E."/>
            <person name="Tice H."/>
            <person name="Pitluck S."/>
            <person name="Kiss H."/>
            <person name="Brettin T."/>
            <person name="Bruce D."/>
            <person name="Detter J.C."/>
            <person name="Han C."/>
            <person name="Kuske C."/>
            <person name="Schmutz J."/>
            <person name="Larimer F."/>
            <person name="Land M."/>
            <person name="Hauser L."/>
            <person name="Kyrpides N."/>
            <person name="Kim E.A."/>
            <person name="Richardson P."/>
        </authorList>
    </citation>
    <scope>NUCLEOTIDE SEQUENCE [LARGE SCALE GENOMIC DNA]</scope>
    <source>
        <strain evidence="7">ATCC 700394 / DSM 18823 / ISDg</strain>
    </source>
</reference>
<evidence type="ECO:0000313" key="6">
    <source>
        <dbReference type="EMBL" id="ABX43095.1"/>
    </source>
</evidence>
<dbReference type="Pfam" id="PF12833">
    <property type="entry name" value="HTH_18"/>
    <property type="match status" value="1"/>
</dbReference>